<keyword evidence="2" id="KW-1185">Reference proteome</keyword>
<dbReference type="EMBL" id="MU007049">
    <property type="protein sequence ID" value="KAF2429222.1"/>
    <property type="molecule type" value="Genomic_DNA"/>
</dbReference>
<evidence type="ECO:0000313" key="2">
    <source>
        <dbReference type="Proteomes" id="UP000800235"/>
    </source>
</evidence>
<dbReference type="Proteomes" id="UP000800235">
    <property type="component" value="Unassembled WGS sequence"/>
</dbReference>
<proteinExistence type="predicted"/>
<dbReference type="AlphaFoldDB" id="A0A9P4NPD5"/>
<protein>
    <submittedName>
        <fullName evidence="1">Uncharacterized protein</fullName>
    </submittedName>
</protein>
<evidence type="ECO:0000313" key="1">
    <source>
        <dbReference type="EMBL" id="KAF2429222.1"/>
    </source>
</evidence>
<organism evidence="1 2">
    <name type="scientific">Tothia fuscella</name>
    <dbReference type="NCBI Taxonomy" id="1048955"/>
    <lineage>
        <taxon>Eukaryota</taxon>
        <taxon>Fungi</taxon>
        <taxon>Dikarya</taxon>
        <taxon>Ascomycota</taxon>
        <taxon>Pezizomycotina</taxon>
        <taxon>Dothideomycetes</taxon>
        <taxon>Pleosporomycetidae</taxon>
        <taxon>Venturiales</taxon>
        <taxon>Cylindrosympodiaceae</taxon>
        <taxon>Tothia</taxon>
    </lineage>
</organism>
<dbReference type="OrthoDB" id="5422579at2759"/>
<comment type="caution">
    <text evidence="1">The sequence shown here is derived from an EMBL/GenBank/DDBJ whole genome shotgun (WGS) entry which is preliminary data.</text>
</comment>
<name>A0A9P4NPD5_9PEZI</name>
<gene>
    <name evidence="1" type="ORF">EJ08DRAFT_303948</name>
</gene>
<reference evidence="1" key="1">
    <citation type="journal article" date="2020" name="Stud. Mycol.">
        <title>101 Dothideomycetes genomes: a test case for predicting lifestyles and emergence of pathogens.</title>
        <authorList>
            <person name="Haridas S."/>
            <person name="Albert R."/>
            <person name="Binder M."/>
            <person name="Bloem J."/>
            <person name="Labutti K."/>
            <person name="Salamov A."/>
            <person name="Andreopoulos B."/>
            <person name="Baker S."/>
            <person name="Barry K."/>
            <person name="Bills G."/>
            <person name="Bluhm B."/>
            <person name="Cannon C."/>
            <person name="Castanera R."/>
            <person name="Culley D."/>
            <person name="Daum C."/>
            <person name="Ezra D."/>
            <person name="Gonzalez J."/>
            <person name="Henrissat B."/>
            <person name="Kuo A."/>
            <person name="Liang C."/>
            <person name="Lipzen A."/>
            <person name="Lutzoni F."/>
            <person name="Magnuson J."/>
            <person name="Mondo S."/>
            <person name="Nolan M."/>
            <person name="Ohm R."/>
            <person name="Pangilinan J."/>
            <person name="Park H.-J."/>
            <person name="Ramirez L."/>
            <person name="Alfaro M."/>
            <person name="Sun H."/>
            <person name="Tritt A."/>
            <person name="Yoshinaga Y."/>
            <person name="Zwiers L.-H."/>
            <person name="Turgeon B."/>
            <person name="Goodwin S."/>
            <person name="Spatafora J."/>
            <person name="Crous P."/>
            <person name="Grigoriev I."/>
        </authorList>
    </citation>
    <scope>NUCLEOTIDE SEQUENCE</scope>
    <source>
        <strain evidence="1">CBS 130266</strain>
    </source>
</reference>
<sequence length="263" mass="29737">MKKSNCIESSNAMTFLNMIASIRQDYRLDALQSLSLRIHGETLLDKPLSYINPSSTMSTSRSSTLLSMYRLPSTPFLNLKDLSLSITFHNPPSASLNPIARMASSAGKWIAAATQLESLKLIFQPKHKLMPVGRDADTLDILYYFRNCHWASLRKVILSVCCTSENRICDFLRRHSSTLRHLEIINTAFHEHGGDWIALIARMPGCVPLTSVKIQYLNIRQKGRLKMETASISTQMDENEAFRNRVEEYILGKAPMADSNDQL</sequence>
<accession>A0A9P4NPD5</accession>